<dbReference type="PANTHER" id="PTHR44229:SF4">
    <property type="entry name" value="15-HYDROXYPROSTAGLANDIN DEHYDROGENASE [NAD(+)]"/>
    <property type="match status" value="1"/>
</dbReference>
<evidence type="ECO:0000256" key="3">
    <source>
        <dbReference type="ARBA" id="ARBA00023002"/>
    </source>
</evidence>
<gene>
    <name evidence="4" type="ORF">LTR05_006517</name>
</gene>
<dbReference type="Proteomes" id="UP001309876">
    <property type="component" value="Unassembled WGS sequence"/>
</dbReference>
<dbReference type="GO" id="GO:0005737">
    <property type="term" value="C:cytoplasm"/>
    <property type="evidence" value="ECO:0007669"/>
    <property type="project" value="TreeGrafter"/>
</dbReference>
<dbReference type="PROSITE" id="PS00061">
    <property type="entry name" value="ADH_SHORT"/>
    <property type="match status" value="1"/>
</dbReference>
<proteinExistence type="inferred from homology"/>
<dbReference type="Pfam" id="PF00106">
    <property type="entry name" value="adh_short"/>
    <property type="match status" value="1"/>
</dbReference>
<dbReference type="SUPFAM" id="SSF51735">
    <property type="entry name" value="NAD(P)-binding Rossmann-fold domains"/>
    <property type="match status" value="1"/>
</dbReference>
<comment type="caution">
    <text evidence="4">The sequence shown here is derived from an EMBL/GenBank/DDBJ whole genome shotgun (WGS) entry which is preliminary data.</text>
</comment>
<protein>
    <recommendedName>
        <fullName evidence="6">3-hydroxybutyrate dehydrogenase</fullName>
    </recommendedName>
</protein>
<keyword evidence="2" id="KW-0521">NADP</keyword>
<dbReference type="PRINTS" id="PR00081">
    <property type="entry name" value="GDHRDH"/>
</dbReference>
<organism evidence="4 5">
    <name type="scientific">Lithohypha guttulata</name>
    <dbReference type="NCBI Taxonomy" id="1690604"/>
    <lineage>
        <taxon>Eukaryota</taxon>
        <taxon>Fungi</taxon>
        <taxon>Dikarya</taxon>
        <taxon>Ascomycota</taxon>
        <taxon>Pezizomycotina</taxon>
        <taxon>Eurotiomycetes</taxon>
        <taxon>Chaetothyriomycetidae</taxon>
        <taxon>Chaetothyriales</taxon>
        <taxon>Trichomeriaceae</taxon>
        <taxon>Lithohypha</taxon>
    </lineage>
</organism>
<dbReference type="InterPro" id="IPR036291">
    <property type="entry name" value="NAD(P)-bd_dom_sf"/>
</dbReference>
<dbReference type="GO" id="GO:0016616">
    <property type="term" value="F:oxidoreductase activity, acting on the CH-OH group of donors, NAD or NADP as acceptor"/>
    <property type="evidence" value="ECO:0007669"/>
    <property type="project" value="TreeGrafter"/>
</dbReference>
<reference evidence="4 5" key="1">
    <citation type="submission" date="2023-08" db="EMBL/GenBank/DDBJ databases">
        <title>Black Yeasts Isolated from many extreme environments.</title>
        <authorList>
            <person name="Coleine C."/>
            <person name="Stajich J.E."/>
            <person name="Selbmann L."/>
        </authorList>
    </citation>
    <scope>NUCLEOTIDE SEQUENCE [LARGE SCALE GENOMIC DNA]</scope>
    <source>
        <strain evidence="4 5">CCFEE 5910</strain>
    </source>
</reference>
<evidence type="ECO:0000256" key="2">
    <source>
        <dbReference type="ARBA" id="ARBA00022857"/>
    </source>
</evidence>
<comment type="similarity">
    <text evidence="1">Belongs to the short-chain dehydrogenases/reductases (SDR) family.</text>
</comment>
<evidence type="ECO:0000313" key="5">
    <source>
        <dbReference type="Proteomes" id="UP001309876"/>
    </source>
</evidence>
<name>A0AAN7SVJ7_9EURO</name>
<keyword evidence="3" id="KW-0560">Oxidoreductase</keyword>
<evidence type="ECO:0008006" key="6">
    <source>
        <dbReference type="Google" id="ProtNLM"/>
    </source>
</evidence>
<evidence type="ECO:0000313" key="4">
    <source>
        <dbReference type="EMBL" id="KAK5082637.1"/>
    </source>
</evidence>
<dbReference type="InterPro" id="IPR002347">
    <property type="entry name" value="SDR_fam"/>
</dbReference>
<dbReference type="PANTHER" id="PTHR44229">
    <property type="entry name" value="15-HYDROXYPROSTAGLANDIN DEHYDROGENASE [NAD(+)]"/>
    <property type="match status" value="1"/>
</dbReference>
<dbReference type="InterPro" id="IPR020904">
    <property type="entry name" value="Sc_DH/Rdtase_CS"/>
</dbReference>
<dbReference type="EMBL" id="JAVRRJ010000007">
    <property type="protein sequence ID" value="KAK5082637.1"/>
    <property type="molecule type" value="Genomic_DNA"/>
</dbReference>
<sequence>MGSLAVNRPVKGKSAIVTGAGSGINFEFAKILLNNGCNVLIGDVTLRPEAQKLVDSYSNTTDGPKAIYQKTDVSSWKDLHALFRRAEDQFGTYDIVCPGAGIFEPPSSGFWHPPGSEKSKDDPFGDRYKSIDIDLVHPIRATQLAMSHFMSSDPPAGPDNMKIVVHISSIASEMVFAPVPLYVASKWGLRGFIYTMGELEETRHIRVAGVAPAIVRTPLWLESEKRNMILMEDGTVQSEWVTPVEVAEVMYNICVADEMTNSRGEAVSLKGGSLVEVVQSDVRDVPVYGNQPPGTGGDTRGLMMANVTQAWKDMNDAVGPNWGRV</sequence>
<keyword evidence="5" id="KW-1185">Reference proteome</keyword>
<evidence type="ECO:0000256" key="1">
    <source>
        <dbReference type="ARBA" id="ARBA00006484"/>
    </source>
</evidence>
<accession>A0AAN7SVJ7</accession>
<dbReference type="AlphaFoldDB" id="A0AAN7SVJ7"/>
<dbReference type="Gene3D" id="3.40.50.720">
    <property type="entry name" value="NAD(P)-binding Rossmann-like Domain"/>
    <property type="match status" value="1"/>
</dbReference>